<keyword evidence="1" id="KW-0732">Signal</keyword>
<evidence type="ECO:0000313" key="2">
    <source>
        <dbReference type="EMBL" id="PAV90564.1"/>
    </source>
</evidence>
<gene>
    <name evidence="2" type="ORF">WR25_09175</name>
</gene>
<keyword evidence="3" id="KW-1185">Reference proteome</keyword>
<protein>
    <recommendedName>
        <fullName evidence="4">4Fe-4S ferredoxin-type domain-containing protein</fullName>
    </recommendedName>
</protein>
<reference evidence="2 3" key="1">
    <citation type="journal article" date="2017" name="Curr. Biol.">
        <title>Genome architecture and evolution of a unichromosomal asexual nematode.</title>
        <authorList>
            <person name="Fradin H."/>
            <person name="Zegar C."/>
            <person name="Gutwein M."/>
            <person name="Lucas J."/>
            <person name="Kovtun M."/>
            <person name="Corcoran D."/>
            <person name="Baugh L.R."/>
            <person name="Kiontke K."/>
            <person name="Gunsalus K."/>
            <person name="Fitch D.H."/>
            <person name="Piano F."/>
        </authorList>
    </citation>
    <scope>NUCLEOTIDE SEQUENCE [LARGE SCALE GENOMIC DNA]</scope>
    <source>
        <strain evidence="2">PF1309</strain>
    </source>
</reference>
<dbReference type="OrthoDB" id="5875971at2759"/>
<evidence type="ECO:0000313" key="3">
    <source>
        <dbReference type="Proteomes" id="UP000218231"/>
    </source>
</evidence>
<dbReference type="STRING" id="2018661.A0A2A2LWE4"/>
<organism evidence="2 3">
    <name type="scientific">Diploscapter pachys</name>
    <dbReference type="NCBI Taxonomy" id="2018661"/>
    <lineage>
        <taxon>Eukaryota</taxon>
        <taxon>Metazoa</taxon>
        <taxon>Ecdysozoa</taxon>
        <taxon>Nematoda</taxon>
        <taxon>Chromadorea</taxon>
        <taxon>Rhabditida</taxon>
        <taxon>Rhabditina</taxon>
        <taxon>Rhabditomorpha</taxon>
        <taxon>Rhabditoidea</taxon>
        <taxon>Rhabditidae</taxon>
        <taxon>Diploscapter</taxon>
    </lineage>
</organism>
<feature type="chain" id="PRO_5013014005" description="4Fe-4S ferredoxin-type domain-containing protein" evidence="1">
    <location>
        <begin position="18"/>
        <end position="152"/>
    </location>
</feature>
<feature type="signal peptide" evidence="1">
    <location>
        <begin position="1"/>
        <end position="17"/>
    </location>
</feature>
<evidence type="ECO:0000256" key="1">
    <source>
        <dbReference type="SAM" id="SignalP"/>
    </source>
</evidence>
<proteinExistence type="predicted"/>
<accession>A0A2A2LWE4</accession>
<name>A0A2A2LWE4_9BILA</name>
<dbReference type="EMBL" id="LIAE01006367">
    <property type="protein sequence ID" value="PAV90564.1"/>
    <property type="molecule type" value="Genomic_DNA"/>
</dbReference>
<comment type="caution">
    <text evidence="2">The sequence shown here is derived from an EMBL/GenBank/DDBJ whole genome shotgun (WGS) entry which is preliminary data.</text>
</comment>
<dbReference type="AlphaFoldDB" id="A0A2A2LWE4"/>
<dbReference type="Proteomes" id="UP000218231">
    <property type="component" value="Unassembled WGS sequence"/>
</dbReference>
<evidence type="ECO:0008006" key="4">
    <source>
        <dbReference type="Google" id="ProtNLM"/>
    </source>
</evidence>
<sequence>MVNSVVVFLGLVACSAASVVETSALALPMTPADVNETGVVIRAKRQCGFGSCGGGCGGGGGCNSCCGAVCCPAPPPPCSCGTPGCIQCQTNTIYAPVAQQTCCKCCQPVCTSACISGGGCACGCNRGGCGRKRRSLLAISNEEMLKAGQTLI</sequence>